<dbReference type="InterPro" id="IPR013154">
    <property type="entry name" value="ADH-like_N"/>
</dbReference>
<organism evidence="4 5">
    <name type="scientific">Streptomyces tuirus</name>
    <dbReference type="NCBI Taxonomy" id="68278"/>
    <lineage>
        <taxon>Bacteria</taxon>
        <taxon>Bacillati</taxon>
        <taxon>Actinomycetota</taxon>
        <taxon>Actinomycetes</taxon>
        <taxon>Kitasatosporales</taxon>
        <taxon>Streptomycetaceae</taxon>
        <taxon>Streptomyces</taxon>
    </lineage>
</organism>
<name>A0A7G1NK25_9ACTN</name>
<dbReference type="AlphaFoldDB" id="A0A7G1NK25"/>
<accession>A0A7G1NK25</accession>
<evidence type="ECO:0000313" key="5">
    <source>
        <dbReference type="Proteomes" id="UP000516373"/>
    </source>
</evidence>
<dbReference type="SUPFAM" id="SSF51735">
    <property type="entry name" value="NAD(P)-binding Rossmann-fold domains"/>
    <property type="match status" value="1"/>
</dbReference>
<dbReference type="EMBL" id="AP023439">
    <property type="protein sequence ID" value="BCL21956.1"/>
    <property type="molecule type" value="Genomic_DNA"/>
</dbReference>
<dbReference type="KEGG" id="stui:GCM10017668_37990"/>
<dbReference type="Proteomes" id="UP000516373">
    <property type="component" value="Chromosome"/>
</dbReference>
<dbReference type="InterPro" id="IPR013149">
    <property type="entry name" value="ADH-like_C"/>
</dbReference>
<dbReference type="GO" id="GO:0008270">
    <property type="term" value="F:zinc ion binding"/>
    <property type="evidence" value="ECO:0007669"/>
    <property type="project" value="InterPro"/>
</dbReference>
<dbReference type="InterPro" id="IPR020843">
    <property type="entry name" value="ER"/>
</dbReference>
<proteinExistence type="predicted"/>
<dbReference type="Gene3D" id="3.90.180.10">
    <property type="entry name" value="Medium-chain alcohol dehydrogenases, catalytic domain"/>
    <property type="match status" value="1"/>
</dbReference>
<dbReference type="Gene3D" id="3.40.50.720">
    <property type="entry name" value="NAD(P)-binding Rossmann-like Domain"/>
    <property type="match status" value="1"/>
</dbReference>
<dbReference type="SUPFAM" id="SSF50129">
    <property type="entry name" value="GroES-like"/>
    <property type="match status" value="1"/>
</dbReference>
<dbReference type="InterPro" id="IPR011032">
    <property type="entry name" value="GroES-like_sf"/>
</dbReference>
<dbReference type="PANTHER" id="PTHR48106">
    <property type="entry name" value="QUINONE OXIDOREDUCTASE PIG3-RELATED"/>
    <property type="match status" value="1"/>
</dbReference>
<dbReference type="Pfam" id="PF08240">
    <property type="entry name" value="ADH_N"/>
    <property type="match status" value="1"/>
</dbReference>
<dbReference type="GO" id="GO:0070402">
    <property type="term" value="F:NADPH binding"/>
    <property type="evidence" value="ECO:0007669"/>
    <property type="project" value="TreeGrafter"/>
</dbReference>
<evidence type="ECO:0000259" key="3">
    <source>
        <dbReference type="SMART" id="SM00829"/>
    </source>
</evidence>
<evidence type="ECO:0000256" key="2">
    <source>
        <dbReference type="ARBA" id="ARBA00023002"/>
    </source>
</evidence>
<feature type="domain" description="Enoyl reductase (ER)" evidence="3">
    <location>
        <begin position="10"/>
        <end position="323"/>
    </location>
</feature>
<dbReference type="GO" id="GO:0003960">
    <property type="term" value="F:quinone reductase (NADPH) activity"/>
    <property type="evidence" value="ECO:0007669"/>
    <property type="project" value="TreeGrafter"/>
</dbReference>
<dbReference type="RefSeq" id="WP_190901315.1">
    <property type="nucleotide sequence ID" value="NZ_AP023439.1"/>
</dbReference>
<reference evidence="4 5" key="1">
    <citation type="journal article" date="2014" name="Int. J. Syst. Evol. Microbiol.">
        <title>Complete genome sequence of Corynebacterium casei LMG S-19264T (=DSM 44701T), isolated from a smear-ripened cheese.</title>
        <authorList>
            <consortium name="US DOE Joint Genome Institute (JGI-PGF)"/>
            <person name="Walter F."/>
            <person name="Albersmeier A."/>
            <person name="Kalinowski J."/>
            <person name="Ruckert C."/>
        </authorList>
    </citation>
    <scope>NUCLEOTIDE SEQUENCE [LARGE SCALE GENOMIC DNA]</scope>
    <source>
        <strain evidence="4 5">JCM 4255</strain>
    </source>
</reference>
<dbReference type="PANTHER" id="PTHR48106:SF13">
    <property type="entry name" value="QUINONE OXIDOREDUCTASE-RELATED"/>
    <property type="match status" value="1"/>
</dbReference>
<evidence type="ECO:0000256" key="1">
    <source>
        <dbReference type="ARBA" id="ARBA00022857"/>
    </source>
</evidence>
<sequence>MRIVRHHEFGAPSVLQLEEADTPAPHPGQVLIRAEAVGVNFAECQRRQGIPVGGPATLPGSPGGDVAGVVEQLGEGVDQVKVGDRVVTGVAADGYAEYVVTQADWLFAVPEGIDPGQATSLPIPGQTAYHVITTAAKLQPGETVLITAAAGGIGHLLVQMAKALGAGRIIAAARGAQKLAFAASLGADVTVDYGEDGWDEKVRAATDGRGVDVALETVGGDILTKSVNLTAQFGRTVVYGAAGGELPAIEVGDIFDNRIVMGFSMWGVIGSKPDVMAQGARELLEMVTSGKVRPVVHAELPLKDAAAAHELMESRSQLGRVVLVP</sequence>
<keyword evidence="1" id="KW-0521">NADP</keyword>
<gene>
    <name evidence="4" type="ORF">GCM10017668_37990</name>
</gene>
<dbReference type="PROSITE" id="PS01162">
    <property type="entry name" value="QOR_ZETA_CRYSTAL"/>
    <property type="match status" value="1"/>
</dbReference>
<evidence type="ECO:0000313" key="4">
    <source>
        <dbReference type="EMBL" id="BCL21956.1"/>
    </source>
</evidence>
<dbReference type="GO" id="GO:0035925">
    <property type="term" value="F:mRNA 3'-UTR AU-rich region binding"/>
    <property type="evidence" value="ECO:0007669"/>
    <property type="project" value="TreeGrafter"/>
</dbReference>
<dbReference type="GO" id="GO:0005829">
    <property type="term" value="C:cytosol"/>
    <property type="evidence" value="ECO:0007669"/>
    <property type="project" value="TreeGrafter"/>
</dbReference>
<dbReference type="Pfam" id="PF00107">
    <property type="entry name" value="ADH_zinc_N"/>
    <property type="match status" value="1"/>
</dbReference>
<dbReference type="SMART" id="SM00829">
    <property type="entry name" value="PKS_ER"/>
    <property type="match status" value="1"/>
</dbReference>
<dbReference type="InterPro" id="IPR036291">
    <property type="entry name" value="NAD(P)-bd_dom_sf"/>
</dbReference>
<keyword evidence="2" id="KW-0560">Oxidoreductase</keyword>
<dbReference type="InterPro" id="IPR002364">
    <property type="entry name" value="Quin_OxRdtase/zeta-crystal_CS"/>
</dbReference>
<protein>
    <submittedName>
        <fullName evidence="4">Oxidoreductase</fullName>
    </submittedName>
</protein>